<dbReference type="InterPro" id="IPR013321">
    <property type="entry name" value="Arc_rbn_hlx_hlx"/>
</dbReference>
<accession>A0ABY7MVT4</accession>
<name>A0ABY7MVT4_9BRAD</name>
<dbReference type="EMBL" id="CP089391">
    <property type="protein sequence ID" value="WBL82304.1"/>
    <property type="molecule type" value="Genomic_DNA"/>
</dbReference>
<dbReference type="RefSeq" id="WP_270172094.1">
    <property type="nucleotide sequence ID" value="NZ_CP089391.1"/>
</dbReference>
<sequence>MTRPAPHIVKAKKREIQIRHRNGRKFSMAPKRLAEIDRLLVHRYGRELPDDDAGRDDALIMLHHFAHGGDALNRMTAWMARRAPWMPPGEANALIDRVFAKPIKWGAETMGKRLRLTWAERTKLKIGTVWAFDITREEAAAIQAQTRRISREAKRRLKGAKPRHEYEASAIGHAKPWIAEGISKATWYRRQKQASPQLQ</sequence>
<gene>
    <name evidence="1" type="ORF">I3J27_18400</name>
</gene>
<dbReference type="Gene3D" id="1.10.1220.10">
    <property type="entry name" value="Met repressor-like"/>
    <property type="match status" value="1"/>
</dbReference>
<reference evidence="1" key="1">
    <citation type="submission" date="2021-12" db="EMBL/GenBank/DDBJ databases">
        <title>Bradyrhizobium xenonodulans sp. nov.</title>
        <authorList>
            <person name="Claassens R."/>
            <person name="Venter S.N."/>
            <person name="Beukes C.W."/>
            <person name="Stepkowski T."/>
            <person name="Steenkamp E.T."/>
        </authorList>
    </citation>
    <scope>NUCLEOTIDE SEQUENCE</scope>
    <source>
        <strain evidence="1">14AB</strain>
    </source>
</reference>
<keyword evidence="2" id="KW-1185">Reference proteome</keyword>
<organism evidence="1 2">
    <name type="scientific">Bradyrhizobium xenonodulans</name>
    <dbReference type="NCBI Taxonomy" id="2736875"/>
    <lineage>
        <taxon>Bacteria</taxon>
        <taxon>Pseudomonadati</taxon>
        <taxon>Pseudomonadota</taxon>
        <taxon>Alphaproteobacteria</taxon>
        <taxon>Hyphomicrobiales</taxon>
        <taxon>Nitrobacteraceae</taxon>
        <taxon>Bradyrhizobium</taxon>
    </lineage>
</organism>
<protein>
    <submittedName>
        <fullName evidence="1">Uncharacterized protein</fullName>
    </submittedName>
</protein>
<proteinExistence type="predicted"/>
<evidence type="ECO:0000313" key="1">
    <source>
        <dbReference type="EMBL" id="WBL82304.1"/>
    </source>
</evidence>
<evidence type="ECO:0000313" key="2">
    <source>
        <dbReference type="Proteomes" id="UP001179614"/>
    </source>
</evidence>
<dbReference type="Proteomes" id="UP001179614">
    <property type="component" value="Chromosome"/>
</dbReference>